<feature type="domain" description="Soluble ligand binding" evidence="3">
    <location>
        <begin position="122"/>
        <end position="171"/>
    </location>
</feature>
<keyword evidence="5" id="KW-1185">Reference proteome</keyword>
<dbReference type="InterPro" id="IPR049712">
    <property type="entry name" value="Poly_export"/>
</dbReference>
<protein>
    <submittedName>
        <fullName evidence="4">Polysaccharide export outer membrane protein</fullName>
    </submittedName>
</protein>
<dbReference type="InterPro" id="IPR019554">
    <property type="entry name" value="Soluble_ligand-bd"/>
</dbReference>
<name>A0A1Y6BMN5_9BACT</name>
<dbReference type="STRING" id="1513793.SAMN06296036_106178"/>
<dbReference type="PANTHER" id="PTHR33619:SF3">
    <property type="entry name" value="POLYSACCHARIDE EXPORT PROTEIN GFCE-RELATED"/>
    <property type="match status" value="1"/>
</dbReference>
<evidence type="ECO:0000313" key="4">
    <source>
        <dbReference type="EMBL" id="SMF18456.1"/>
    </source>
</evidence>
<dbReference type="InterPro" id="IPR003715">
    <property type="entry name" value="Poly_export_N"/>
</dbReference>
<dbReference type="PROSITE" id="PS51257">
    <property type="entry name" value="PROKAR_LIPOPROTEIN"/>
    <property type="match status" value="1"/>
</dbReference>
<gene>
    <name evidence="4" type="ORF">SAMN06296036_106178</name>
</gene>
<dbReference type="PANTHER" id="PTHR33619">
    <property type="entry name" value="POLYSACCHARIDE EXPORT PROTEIN GFCE-RELATED"/>
    <property type="match status" value="1"/>
</dbReference>
<proteinExistence type="predicted"/>
<dbReference type="Pfam" id="PF02563">
    <property type="entry name" value="Poly_export"/>
    <property type="match status" value="1"/>
</dbReference>
<evidence type="ECO:0000259" key="3">
    <source>
        <dbReference type="Pfam" id="PF10531"/>
    </source>
</evidence>
<feature type="domain" description="Polysaccharide export protein N-terminal" evidence="2">
    <location>
        <begin position="43"/>
        <end position="115"/>
    </location>
</feature>
<sequence length="203" mass="22254">MKPLKTLLYLAFLWILVAVTSCASSGEILPLRKAVKGSTFNDDGEYRLGVNDVIEMKVAGQPDYNGNYVISQSGVLNLPLTGSIQARGMTERQLLRVLEGRLRNYIKNPVITLSIISYESYKVFISGTVRNPGVFIFKESTTIVQAIAVAGGLTPLSNGEIILHRKKPNGVIGKYTVDYDDLIRGPASIASFVLERGDVLYVQ</sequence>
<dbReference type="RefSeq" id="WP_159455285.1">
    <property type="nucleotide sequence ID" value="NZ_FWZT01000006.1"/>
</dbReference>
<evidence type="ECO:0000256" key="1">
    <source>
        <dbReference type="ARBA" id="ARBA00022729"/>
    </source>
</evidence>
<dbReference type="Pfam" id="PF10531">
    <property type="entry name" value="SLBB"/>
    <property type="match status" value="1"/>
</dbReference>
<organism evidence="4 5">
    <name type="scientific">Pseudobacteriovorax antillogorgiicola</name>
    <dbReference type="NCBI Taxonomy" id="1513793"/>
    <lineage>
        <taxon>Bacteria</taxon>
        <taxon>Pseudomonadati</taxon>
        <taxon>Bdellovibrionota</taxon>
        <taxon>Oligoflexia</taxon>
        <taxon>Oligoflexales</taxon>
        <taxon>Pseudobacteriovoracaceae</taxon>
        <taxon>Pseudobacteriovorax</taxon>
    </lineage>
</organism>
<keyword evidence="1" id="KW-0732">Signal</keyword>
<dbReference type="GO" id="GO:0015159">
    <property type="term" value="F:polysaccharide transmembrane transporter activity"/>
    <property type="evidence" value="ECO:0007669"/>
    <property type="project" value="InterPro"/>
</dbReference>
<evidence type="ECO:0000259" key="2">
    <source>
        <dbReference type="Pfam" id="PF02563"/>
    </source>
</evidence>
<dbReference type="Gene3D" id="3.30.1950.10">
    <property type="entry name" value="wza like domain"/>
    <property type="match status" value="1"/>
</dbReference>
<dbReference type="AlphaFoldDB" id="A0A1Y6BMN5"/>
<accession>A0A1Y6BMN5</accession>
<dbReference type="Gene3D" id="3.10.560.10">
    <property type="entry name" value="Outer membrane lipoprotein wza domain like"/>
    <property type="match status" value="1"/>
</dbReference>
<dbReference type="Proteomes" id="UP000192907">
    <property type="component" value="Unassembled WGS sequence"/>
</dbReference>
<dbReference type="EMBL" id="FWZT01000006">
    <property type="protein sequence ID" value="SMF18456.1"/>
    <property type="molecule type" value="Genomic_DNA"/>
</dbReference>
<reference evidence="5" key="1">
    <citation type="submission" date="2017-04" db="EMBL/GenBank/DDBJ databases">
        <authorList>
            <person name="Varghese N."/>
            <person name="Submissions S."/>
        </authorList>
    </citation>
    <scope>NUCLEOTIDE SEQUENCE [LARGE SCALE GENOMIC DNA]</scope>
    <source>
        <strain evidence="5">RKEM611</strain>
    </source>
</reference>
<evidence type="ECO:0000313" key="5">
    <source>
        <dbReference type="Proteomes" id="UP000192907"/>
    </source>
</evidence>